<evidence type="ECO:0000313" key="5">
    <source>
        <dbReference type="Proteomes" id="UP001500755"/>
    </source>
</evidence>
<keyword evidence="5" id="KW-1185">Reference proteome</keyword>
<feature type="region of interest" description="Disordered" evidence="1">
    <location>
        <begin position="1"/>
        <end position="47"/>
    </location>
</feature>
<comment type="caution">
    <text evidence="4">The sequence shown here is derived from an EMBL/GenBank/DDBJ whole genome shotgun (WGS) entry which is preliminary data.</text>
</comment>
<proteinExistence type="predicted"/>
<feature type="transmembrane region" description="Helical" evidence="2">
    <location>
        <begin position="51"/>
        <end position="71"/>
    </location>
</feature>
<accession>A0ABN2T3X7</accession>
<keyword evidence="2" id="KW-1133">Transmembrane helix</keyword>
<dbReference type="InterPro" id="IPR013693">
    <property type="entry name" value="SpoIID/LytB_N"/>
</dbReference>
<dbReference type="Pfam" id="PF08310">
    <property type="entry name" value="LGFP"/>
    <property type="match status" value="3"/>
</dbReference>
<organism evidence="4 5">
    <name type="scientific">Brevibacterium samyangense</name>
    <dbReference type="NCBI Taxonomy" id="366888"/>
    <lineage>
        <taxon>Bacteria</taxon>
        <taxon>Bacillati</taxon>
        <taxon>Actinomycetota</taxon>
        <taxon>Actinomycetes</taxon>
        <taxon>Micrococcales</taxon>
        <taxon>Brevibacteriaceae</taxon>
        <taxon>Brevibacterium</taxon>
    </lineage>
</organism>
<evidence type="ECO:0000256" key="2">
    <source>
        <dbReference type="SAM" id="Phobius"/>
    </source>
</evidence>
<evidence type="ECO:0000256" key="1">
    <source>
        <dbReference type="SAM" id="MobiDB-lite"/>
    </source>
</evidence>
<protein>
    <recommendedName>
        <fullName evidence="3">Sporulation stage II protein D amidase enhancer LytB N-terminal domain-containing protein</fullName>
    </recommendedName>
</protein>
<feature type="domain" description="Sporulation stage II protein D amidase enhancer LytB N-terminal" evidence="3">
    <location>
        <begin position="427"/>
        <end position="519"/>
    </location>
</feature>
<dbReference type="NCBIfam" id="TIGR02669">
    <property type="entry name" value="SpoIID_LytB"/>
    <property type="match status" value="1"/>
</dbReference>
<dbReference type="RefSeq" id="WP_344305886.1">
    <property type="nucleotide sequence ID" value="NZ_BAAANO010000001.1"/>
</dbReference>
<keyword evidence="2" id="KW-0472">Membrane</keyword>
<evidence type="ECO:0000259" key="3">
    <source>
        <dbReference type="Pfam" id="PF08486"/>
    </source>
</evidence>
<dbReference type="InterPro" id="IPR013207">
    <property type="entry name" value="LGFP"/>
</dbReference>
<keyword evidence="2" id="KW-0812">Transmembrane</keyword>
<reference evidence="4 5" key="1">
    <citation type="journal article" date="2019" name="Int. J. Syst. Evol. Microbiol.">
        <title>The Global Catalogue of Microorganisms (GCM) 10K type strain sequencing project: providing services to taxonomists for standard genome sequencing and annotation.</title>
        <authorList>
            <consortium name="The Broad Institute Genomics Platform"/>
            <consortium name="The Broad Institute Genome Sequencing Center for Infectious Disease"/>
            <person name="Wu L."/>
            <person name="Ma J."/>
        </authorList>
    </citation>
    <scope>NUCLEOTIDE SEQUENCE [LARGE SCALE GENOMIC DNA]</scope>
    <source>
        <strain evidence="4 5">JCM 14546</strain>
    </source>
</reference>
<feature type="compositionally biased region" description="Basic residues" evidence="1">
    <location>
        <begin position="31"/>
        <end position="47"/>
    </location>
</feature>
<dbReference type="EMBL" id="BAAANO010000001">
    <property type="protein sequence ID" value="GAA1997306.1"/>
    <property type="molecule type" value="Genomic_DNA"/>
</dbReference>
<gene>
    <name evidence="4" type="ORF">GCM10009755_00490</name>
</gene>
<evidence type="ECO:0000313" key="4">
    <source>
        <dbReference type="EMBL" id="GAA1997306.1"/>
    </source>
</evidence>
<dbReference type="Pfam" id="PF08486">
    <property type="entry name" value="SpoIID"/>
    <property type="match status" value="1"/>
</dbReference>
<dbReference type="InterPro" id="IPR013486">
    <property type="entry name" value="SpoIID/LytB"/>
</dbReference>
<sequence length="641" mass="66300">MTSSPASRTRAVPTDPVAGSPLGPAGAPRPATHRRASRGARPGAHRVRSRVLRAALGAALALVLAAGFGAVPGATTGASAAPMSGSARYEVSGGIGNAWKSLGGASGKLGLPTSPERCGLKNSGCYQSFKGGSIHWTKATGARATWGGIRAAWGATGWENGKLGYPTTNETCGLTGGGCFQTFQRGSIHWSKGTGAHATWGGIRTAWGNSGWERGTLGYPTSNETTKNGVVTQTFQHGVITWTAKTGAVVKVNGSSIPANFSISGKGFGHGVGMSQYGARGLARQGKSYTDILGHYYTGAKLTESTTYRNKDIRVQLTGGITKTNVYAKNGAIRARIVGNGKSYTVPASGDALTVEAGTFYGSQRMRVWTSGQKYYTADPGTTVTLEWQNTRAWPGSGSTTVTVPGARGGATGEYRHGTIEASVVSGKLNLVNALRLDSEYLYGIAEMPASWETEALAAQAVASRTYAYRNMGSLKSDCACNVYDETRSQVFAGWTQEKNSAWRKAVDKSVTSAGAKVLTDGGSYIDAVYSSSSGGKTNNAVDVWGGSVPYLVSVSDASASKAASGNPYETWSTSVTQKSVAAAFGLPDVTSVSLSKASNGVQVKTATATSSKGVTKSLSGEKLRAALKLKSPNLTAFSGV</sequence>
<name>A0ABN2T3X7_9MICO</name>
<dbReference type="Proteomes" id="UP001500755">
    <property type="component" value="Unassembled WGS sequence"/>
</dbReference>